<dbReference type="InterPro" id="IPR002110">
    <property type="entry name" value="Ankyrin_rpt"/>
</dbReference>
<proteinExistence type="predicted"/>
<feature type="repeat" description="ANK" evidence="3">
    <location>
        <begin position="15"/>
        <end position="47"/>
    </location>
</feature>
<gene>
    <name evidence="4" type="ORF">M404DRAFT_52821</name>
</gene>
<keyword evidence="5" id="KW-1185">Reference proteome</keyword>
<evidence type="ECO:0000256" key="3">
    <source>
        <dbReference type="PROSITE-ProRule" id="PRU00023"/>
    </source>
</evidence>
<keyword evidence="2 3" id="KW-0040">ANK repeat</keyword>
<evidence type="ECO:0000256" key="1">
    <source>
        <dbReference type="ARBA" id="ARBA00022737"/>
    </source>
</evidence>
<evidence type="ECO:0000313" key="4">
    <source>
        <dbReference type="EMBL" id="KIN96237.1"/>
    </source>
</evidence>
<dbReference type="Gene3D" id="1.25.40.20">
    <property type="entry name" value="Ankyrin repeat-containing domain"/>
    <property type="match status" value="1"/>
</dbReference>
<dbReference type="Pfam" id="PF00023">
    <property type="entry name" value="Ank"/>
    <property type="match status" value="1"/>
</dbReference>
<feature type="repeat" description="ANK" evidence="3">
    <location>
        <begin position="86"/>
        <end position="106"/>
    </location>
</feature>
<dbReference type="HOGENOM" id="CLU_000134_18_9_1"/>
<dbReference type="PROSITE" id="PS50088">
    <property type="entry name" value="ANK_REPEAT"/>
    <property type="match status" value="2"/>
</dbReference>
<dbReference type="Pfam" id="PF12796">
    <property type="entry name" value="Ank_2"/>
    <property type="match status" value="1"/>
</dbReference>
<accession>A0A0C3IGR1</accession>
<reference evidence="5" key="2">
    <citation type="submission" date="2015-01" db="EMBL/GenBank/DDBJ databases">
        <title>Evolutionary Origins and Diversification of the Mycorrhizal Mutualists.</title>
        <authorList>
            <consortium name="DOE Joint Genome Institute"/>
            <consortium name="Mycorrhizal Genomics Consortium"/>
            <person name="Kohler A."/>
            <person name="Kuo A."/>
            <person name="Nagy L.G."/>
            <person name="Floudas D."/>
            <person name="Copeland A."/>
            <person name="Barry K.W."/>
            <person name="Cichocki N."/>
            <person name="Veneault-Fourrey C."/>
            <person name="LaButti K."/>
            <person name="Lindquist E.A."/>
            <person name="Lipzen A."/>
            <person name="Lundell T."/>
            <person name="Morin E."/>
            <person name="Murat C."/>
            <person name="Riley R."/>
            <person name="Ohm R."/>
            <person name="Sun H."/>
            <person name="Tunlid A."/>
            <person name="Henrissat B."/>
            <person name="Grigoriev I.V."/>
            <person name="Hibbett D.S."/>
            <person name="Martin F."/>
        </authorList>
    </citation>
    <scope>NUCLEOTIDE SEQUENCE [LARGE SCALE GENOMIC DNA]</scope>
    <source>
        <strain evidence="5">Marx 270</strain>
    </source>
</reference>
<dbReference type="PANTHER" id="PTHR24173:SF74">
    <property type="entry name" value="ANKYRIN REPEAT DOMAIN-CONTAINING PROTEIN 16"/>
    <property type="match status" value="1"/>
</dbReference>
<dbReference type="AlphaFoldDB" id="A0A0C3IGR1"/>
<evidence type="ECO:0000256" key="2">
    <source>
        <dbReference type="ARBA" id="ARBA00023043"/>
    </source>
</evidence>
<dbReference type="PROSITE" id="PS50297">
    <property type="entry name" value="ANK_REP_REGION"/>
    <property type="match status" value="2"/>
</dbReference>
<organism evidence="4 5">
    <name type="scientific">Pisolithus tinctorius Marx 270</name>
    <dbReference type="NCBI Taxonomy" id="870435"/>
    <lineage>
        <taxon>Eukaryota</taxon>
        <taxon>Fungi</taxon>
        <taxon>Dikarya</taxon>
        <taxon>Basidiomycota</taxon>
        <taxon>Agaricomycotina</taxon>
        <taxon>Agaricomycetes</taxon>
        <taxon>Agaricomycetidae</taxon>
        <taxon>Boletales</taxon>
        <taxon>Sclerodermatineae</taxon>
        <taxon>Pisolithaceae</taxon>
        <taxon>Pisolithus</taxon>
    </lineage>
</organism>
<dbReference type="Proteomes" id="UP000054217">
    <property type="component" value="Unassembled WGS sequence"/>
</dbReference>
<evidence type="ECO:0000313" key="5">
    <source>
        <dbReference type="Proteomes" id="UP000054217"/>
    </source>
</evidence>
<reference evidence="4 5" key="1">
    <citation type="submission" date="2014-04" db="EMBL/GenBank/DDBJ databases">
        <authorList>
            <consortium name="DOE Joint Genome Institute"/>
            <person name="Kuo A."/>
            <person name="Kohler A."/>
            <person name="Costa M.D."/>
            <person name="Nagy L.G."/>
            <person name="Floudas D."/>
            <person name="Copeland A."/>
            <person name="Barry K.W."/>
            <person name="Cichocki N."/>
            <person name="Veneault-Fourrey C."/>
            <person name="LaButti K."/>
            <person name="Lindquist E.A."/>
            <person name="Lipzen A."/>
            <person name="Lundell T."/>
            <person name="Morin E."/>
            <person name="Murat C."/>
            <person name="Sun H."/>
            <person name="Tunlid A."/>
            <person name="Henrissat B."/>
            <person name="Grigoriev I.V."/>
            <person name="Hibbett D.S."/>
            <person name="Martin F."/>
            <person name="Nordberg H.P."/>
            <person name="Cantor M.N."/>
            <person name="Hua S.X."/>
        </authorList>
    </citation>
    <scope>NUCLEOTIDE SEQUENCE [LARGE SCALE GENOMIC DNA]</scope>
    <source>
        <strain evidence="4 5">Marx 270</strain>
    </source>
</reference>
<dbReference type="PANTHER" id="PTHR24173">
    <property type="entry name" value="ANKYRIN REPEAT CONTAINING"/>
    <property type="match status" value="1"/>
</dbReference>
<dbReference type="InterPro" id="IPR036770">
    <property type="entry name" value="Ankyrin_rpt-contain_sf"/>
</dbReference>
<dbReference type="OrthoDB" id="2647035at2759"/>
<feature type="non-terminal residue" evidence="4">
    <location>
        <position position="106"/>
    </location>
</feature>
<dbReference type="STRING" id="870435.A0A0C3IGR1"/>
<dbReference type="InParanoid" id="A0A0C3IGR1"/>
<dbReference type="EMBL" id="KN832050">
    <property type="protein sequence ID" value="KIN96237.1"/>
    <property type="molecule type" value="Genomic_DNA"/>
</dbReference>
<keyword evidence="1" id="KW-0677">Repeat</keyword>
<name>A0A0C3IGR1_PISTI</name>
<dbReference type="PRINTS" id="PR01415">
    <property type="entry name" value="ANKYRIN"/>
</dbReference>
<protein>
    <submittedName>
        <fullName evidence="4">Uncharacterized protein</fullName>
    </submittedName>
</protein>
<dbReference type="SUPFAM" id="SSF48403">
    <property type="entry name" value="Ankyrin repeat"/>
    <property type="match status" value="1"/>
</dbReference>
<feature type="non-terminal residue" evidence="4">
    <location>
        <position position="1"/>
    </location>
</feature>
<sequence length="106" mass="11444">LLVEAGCPVDVQDWEGQTPLHIAAYSGFTAVTRFLLDRGADISYTDNHGVSVLHKCLQTHGFGKSRKELLLLLLEAGASADIQDSEGETPLHLAASRGFKLATRLL</sequence>
<dbReference type="SMART" id="SM00248">
    <property type="entry name" value="ANK"/>
    <property type="match status" value="2"/>
</dbReference>